<keyword evidence="4" id="KW-0010">Activator</keyword>
<dbReference type="InterPro" id="IPR000847">
    <property type="entry name" value="LysR_HTH_N"/>
</dbReference>
<feature type="domain" description="HTH lysR-type" evidence="6">
    <location>
        <begin position="1"/>
        <end position="58"/>
    </location>
</feature>
<reference evidence="7 8" key="1">
    <citation type="submission" date="2018-10" db="EMBL/GenBank/DDBJ databases">
        <title>Isolation from cow dung.</title>
        <authorList>
            <person name="Ling L."/>
        </authorList>
    </citation>
    <scope>NUCLEOTIDE SEQUENCE [LARGE SCALE GENOMIC DNA]</scope>
    <source>
        <strain evidence="7 8">NEAU-LL90</strain>
    </source>
</reference>
<dbReference type="Gene3D" id="1.10.10.10">
    <property type="entry name" value="Winged helix-like DNA-binding domain superfamily/Winged helix DNA-binding domain"/>
    <property type="match status" value="1"/>
</dbReference>
<accession>A0A3M2LDJ4</accession>
<keyword evidence="8" id="KW-1185">Reference proteome</keyword>
<name>A0A3M2LDJ4_9NOCA</name>
<dbReference type="InterPro" id="IPR036388">
    <property type="entry name" value="WH-like_DNA-bd_sf"/>
</dbReference>
<dbReference type="Proteomes" id="UP000279275">
    <property type="component" value="Unassembled WGS sequence"/>
</dbReference>
<keyword evidence="5" id="KW-0804">Transcription</keyword>
<keyword evidence="2" id="KW-0805">Transcription regulation</keyword>
<dbReference type="EMBL" id="RFFH01000004">
    <property type="protein sequence ID" value="RMI32768.1"/>
    <property type="molecule type" value="Genomic_DNA"/>
</dbReference>
<dbReference type="SUPFAM" id="SSF46785">
    <property type="entry name" value="Winged helix' DNA-binding domain"/>
    <property type="match status" value="1"/>
</dbReference>
<dbReference type="InterPro" id="IPR036390">
    <property type="entry name" value="WH_DNA-bd_sf"/>
</dbReference>
<dbReference type="PROSITE" id="PS50931">
    <property type="entry name" value="HTH_LYSR"/>
    <property type="match status" value="1"/>
</dbReference>
<dbReference type="GO" id="GO:0003677">
    <property type="term" value="F:DNA binding"/>
    <property type="evidence" value="ECO:0007669"/>
    <property type="project" value="UniProtKB-KW"/>
</dbReference>
<dbReference type="SUPFAM" id="SSF53850">
    <property type="entry name" value="Periplasmic binding protein-like II"/>
    <property type="match status" value="1"/>
</dbReference>
<comment type="similarity">
    <text evidence="1">Belongs to the LysR transcriptional regulatory family.</text>
</comment>
<dbReference type="PANTHER" id="PTHR30346:SF0">
    <property type="entry name" value="HCA OPERON TRANSCRIPTIONAL ACTIVATOR HCAR"/>
    <property type="match status" value="1"/>
</dbReference>
<evidence type="ECO:0000313" key="8">
    <source>
        <dbReference type="Proteomes" id="UP000279275"/>
    </source>
</evidence>
<evidence type="ECO:0000256" key="4">
    <source>
        <dbReference type="ARBA" id="ARBA00023159"/>
    </source>
</evidence>
<keyword evidence="3" id="KW-0238">DNA-binding</keyword>
<evidence type="ECO:0000256" key="3">
    <source>
        <dbReference type="ARBA" id="ARBA00023125"/>
    </source>
</evidence>
<dbReference type="GO" id="GO:0032993">
    <property type="term" value="C:protein-DNA complex"/>
    <property type="evidence" value="ECO:0007669"/>
    <property type="project" value="TreeGrafter"/>
</dbReference>
<evidence type="ECO:0000259" key="6">
    <source>
        <dbReference type="PROSITE" id="PS50931"/>
    </source>
</evidence>
<comment type="caution">
    <text evidence="7">The sequence shown here is derived from an EMBL/GenBank/DDBJ whole genome shotgun (WGS) entry which is preliminary data.</text>
</comment>
<dbReference type="Pfam" id="PF00126">
    <property type="entry name" value="HTH_1"/>
    <property type="match status" value="1"/>
</dbReference>
<sequence length="297" mass="34414">MELREIEVFLTLAEELHFGRTAARLFISPARVSQVIKAQERLVGALLFERNSRTVRLTAIGQQLYEDLRPHYVGLHDSFEHARRAARGVTGRLQVGMMPLNFFGLWHYWKTFRKRYPQWELQIRHVDFTKPFAQLRRGDFDVFVAWLPVEEPDLTVGPMLLDDPRVLAVADDHPVANRSSIGIEMLADFPQPLSQLELDYWENGFVPLQTPRGRTIERVGMYSNDDDLIDAIAMGDISVAFPSHVTEFWSMPRIRYLPIPDLAPLRFVLVWRTETENDMIRALAEVVRSVGTLRMRE</sequence>
<gene>
    <name evidence="7" type="ORF">EBN03_12555</name>
</gene>
<dbReference type="OrthoDB" id="79118at2"/>
<dbReference type="PANTHER" id="PTHR30346">
    <property type="entry name" value="TRANSCRIPTIONAL DUAL REGULATOR HCAR-RELATED"/>
    <property type="match status" value="1"/>
</dbReference>
<evidence type="ECO:0000256" key="5">
    <source>
        <dbReference type="ARBA" id="ARBA00023163"/>
    </source>
</evidence>
<protein>
    <submittedName>
        <fullName evidence="7">LysR family transcriptional regulator</fullName>
    </submittedName>
</protein>
<dbReference type="Gene3D" id="3.40.190.290">
    <property type="match status" value="1"/>
</dbReference>
<evidence type="ECO:0000256" key="1">
    <source>
        <dbReference type="ARBA" id="ARBA00009437"/>
    </source>
</evidence>
<dbReference type="InterPro" id="IPR005119">
    <property type="entry name" value="LysR_subst-bd"/>
</dbReference>
<evidence type="ECO:0000256" key="2">
    <source>
        <dbReference type="ARBA" id="ARBA00023015"/>
    </source>
</evidence>
<dbReference type="Pfam" id="PF03466">
    <property type="entry name" value="LysR_substrate"/>
    <property type="match status" value="1"/>
</dbReference>
<evidence type="ECO:0000313" key="7">
    <source>
        <dbReference type="EMBL" id="RMI32768.1"/>
    </source>
</evidence>
<proteinExistence type="inferred from homology"/>
<dbReference type="GO" id="GO:0003700">
    <property type="term" value="F:DNA-binding transcription factor activity"/>
    <property type="evidence" value="ECO:0007669"/>
    <property type="project" value="InterPro"/>
</dbReference>
<dbReference type="AlphaFoldDB" id="A0A3M2LDJ4"/>
<dbReference type="RefSeq" id="WP_122188153.1">
    <property type="nucleotide sequence ID" value="NZ_RFFH01000004.1"/>
</dbReference>
<organism evidence="7 8">
    <name type="scientific">Nocardia stercoris</name>
    <dbReference type="NCBI Taxonomy" id="2483361"/>
    <lineage>
        <taxon>Bacteria</taxon>
        <taxon>Bacillati</taxon>
        <taxon>Actinomycetota</taxon>
        <taxon>Actinomycetes</taxon>
        <taxon>Mycobacteriales</taxon>
        <taxon>Nocardiaceae</taxon>
        <taxon>Nocardia</taxon>
    </lineage>
</organism>